<comment type="caution">
    <text evidence="2">The sequence shown here is derived from an EMBL/GenBank/DDBJ whole genome shotgun (WGS) entry which is preliminary data.</text>
</comment>
<dbReference type="Proteomes" id="UP001295740">
    <property type="component" value="Unassembled WGS sequence"/>
</dbReference>
<organism evidence="2 3">
    <name type="scientific">Anthostomella pinea</name>
    <dbReference type="NCBI Taxonomy" id="933095"/>
    <lineage>
        <taxon>Eukaryota</taxon>
        <taxon>Fungi</taxon>
        <taxon>Dikarya</taxon>
        <taxon>Ascomycota</taxon>
        <taxon>Pezizomycotina</taxon>
        <taxon>Sordariomycetes</taxon>
        <taxon>Xylariomycetidae</taxon>
        <taxon>Xylariales</taxon>
        <taxon>Xylariaceae</taxon>
        <taxon>Anthostomella</taxon>
    </lineage>
</organism>
<evidence type="ECO:0000256" key="1">
    <source>
        <dbReference type="SAM" id="MobiDB-lite"/>
    </source>
</evidence>
<proteinExistence type="predicted"/>
<feature type="region of interest" description="Disordered" evidence="1">
    <location>
        <begin position="1"/>
        <end position="22"/>
    </location>
</feature>
<keyword evidence="3" id="KW-1185">Reference proteome</keyword>
<protein>
    <submittedName>
        <fullName evidence="2">Uu.00g051460.m01.CDS01</fullName>
    </submittedName>
</protein>
<evidence type="ECO:0000313" key="3">
    <source>
        <dbReference type="Proteomes" id="UP001295740"/>
    </source>
</evidence>
<accession>A0AAI8YML9</accession>
<gene>
    <name evidence="2" type="ORF">KHLLAP_LOCUS10911</name>
</gene>
<dbReference type="EMBL" id="CAUWAG010000014">
    <property type="protein sequence ID" value="CAJ2510443.1"/>
    <property type="molecule type" value="Genomic_DNA"/>
</dbReference>
<dbReference type="AlphaFoldDB" id="A0AAI8YML9"/>
<reference evidence="2" key="1">
    <citation type="submission" date="2023-10" db="EMBL/GenBank/DDBJ databases">
        <authorList>
            <person name="Hackl T."/>
        </authorList>
    </citation>
    <scope>NUCLEOTIDE SEQUENCE</scope>
</reference>
<name>A0AAI8YML9_9PEZI</name>
<sequence>MSPLGTYGSYNSLEKDQGVGVTGSAPTETLLASIFEACSQVTAAEASMMP</sequence>
<evidence type="ECO:0000313" key="2">
    <source>
        <dbReference type="EMBL" id="CAJ2510443.1"/>
    </source>
</evidence>